<organism evidence="1 2">
    <name type="scientific">Leptolyngbya boryana NIES-2135</name>
    <dbReference type="NCBI Taxonomy" id="1973484"/>
    <lineage>
        <taxon>Bacteria</taxon>
        <taxon>Bacillati</taxon>
        <taxon>Cyanobacteriota</taxon>
        <taxon>Cyanophyceae</taxon>
        <taxon>Leptolyngbyales</taxon>
        <taxon>Leptolyngbyaceae</taxon>
        <taxon>Leptolyngbya group</taxon>
        <taxon>Leptolyngbya</taxon>
    </lineage>
</organism>
<evidence type="ECO:0000313" key="1">
    <source>
        <dbReference type="EMBL" id="BAY57868.1"/>
    </source>
</evidence>
<accession>A0A1Z4JMI8</accession>
<protein>
    <submittedName>
        <fullName evidence="1">Uncharacterized protein</fullName>
    </submittedName>
</protein>
<name>A0A1Z4JMI8_LEPBY</name>
<reference evidence="1 2" key="1">
    <citation type="submission" date="2017-06" db="EMBL/GenBank/DDBJ databases">
        <title>Genome sequencing of cyanobaciteial culture collection at National Institute for Environmental Studies (NIES).</title>
        <authorList>
            <person name="Hirose Y."/>
            <person name="Shimura Y."/>
            <person name="Fujisawa T."/>
            <person name="Nakamura Y."/>
            <person name="Kawachi M."/>
        </authorList>
    </citation>
    <scope>NUCLEOTIDE SEQUENCE [LARGE SCALE GENOMIC DNA]</scope>
    <source>
        <strain evidence="1 2">NIES-2135</strain>
    </source>
</reference>
<keyword evidence="2" id="KW-1185">Reference proteome</keyword>
<dbReference type="EMBL" id="AP018203">
    <property type="protein sequence ID" value="BAY57868.1"/>
    <property type="molecule type" value="Genomic_DNA"/>
</dbReference>
<dbReference type="Proteomes" id="UP000217895">
    <property type="component" value="Chromosome"/>
</dbReference>
<evidence type="ECO:0000313" key="2">
    <source>
        <dbReference type="Proteomes" id="UP000217895"/>
    </source>
</evidence>
<proteinExistence type="predicted"/>
<dbReference type="AlphaFoldDB" id="A0A1Z4JMI8"/>
<sequence>MSIDRVGVKPGTRNHKGYFVQHASGYQLVEMHQSGWAVICLNDAVCHYVDPENLQISREKDFPSVHEL</sequence>
<gene>
    <name evidence="1" type="ORF">NIES2135_47390</name>
</gene>